<evidence type="ECO:0000256" key="1">
    <source>
        <dbReference type="ARBA" id="ARBA00006940"/>
    </source>
</evidence>
<dbReference type="AlphaFoldDB" id="A0A9N8V8P1"/>
<dbReference type="OrthoDB" id="2351920at2759"/>
<reference evidence="7" key="1">
    <citation type="submission" date="2021-06" db="EMBL/GenBank/DDBJ databases">
        <authorList>
            <person name="Kallberg Y."/>
            <person name="Tangrot J."/>
            <person name="Rosling A."/>
        </authorList>
    </citation>
    <scope>NUCLEOTIDE SEQUENCE</scope>
    <source>
        <strain evidence="7">MT106</strain>
    </source>
</reference>
<feature type="compositionally biased region" description="Polar residues" evidence="6">
    <location>
        <begin position="1"/>
        <end position="17"/>
    </location>
</feature>
<feature type="region of interest" description="Disordered" evidence="6">
    <location>
        <begin position="1"/>
        <end position="33"/>
    </location>
</feature>
<evidence type="ECO:0000313" key="7">
    <source>
        <dbReference type="EMBL" id="CAG8438648.1"/>
    </source>
</evidence>
<dbReference type="InterPro" id="IPR008401">
    <property type="entry name" value="Apc13"/>
</dbReference>
<accession>A0A9N8V8P1</accession>
<name>A0A9N8V8P1_9GLOM</name>
<dbReference type="EMBL" id="CAJVPL010000050">
    <property type="protein sequence ID" value="CAG8438648.1"/>
    <property type="molecule type" value="Genomic_DNA"/>
</dbReference>
<dbReference type="Proteomes" id="UP000789831">
    <property type="component" value="Unassembled WGS sequence"/>
</dbReference>
<proteinExistence type="inferred from homology"/>
<keyword evidence="3" id="KW-0498">Mitosis</keyword>
<keyword evidence="5" id="KW-0131">Cell cycle</keyword>
<gene>
    <name evidence="7" type="ORF">AGERDE_LOCUS880</name>
</gene>
<evidence type="ECO:0000256" key="5">
    <source>
        <dbReference type="ARBA" id="ARBA00023306"/>
    </source>
</evidence>
<comment type="caution">
    <text evidence="7">The sequence shown here is derived from an EMBL/GenBank/DDBJ whole genome shotgun (WGS) entry which is preliminary data.</text>
</comment>
<evidence type="ECO:0000256" key="3">
    <source>
        <dbReference type="ARBA" id="ARBA00022776"/>
    </source>
</evidence>
<keyword evidence="4" id="KW-0833">Ubl conjugation pathway</keyword>
<keyword evidence="8" id="KW-1185">Reference proteome</keyword>
<evidence type="ECO:0000256" key="2">
    <source>
        <dbReference type="ARBA" id="ARBA00022618"/>
    </source>
</evidence>
<organism evidence="7 8">
    <name type="scientific">Ambispora gerdemannii</name>
    <dbReference type="NCBI Taxonomy" id="144530"/>
    <lineage>
        <taxon>Eukaryota</taxon>
        <taxon>Fungi</taxon>
        <taxon>Fungi incertae sedis</taxon>
        <taxon>Mucoromycota</taxon>
        <taxon>Glomeromycotina</taxon>
        <taxon>Glomeromycetes</taxon>
        <taxon>Archaeosporales</taxon>
        <taxon>Ambisporaceae</taxon>
        <taxon>Ambispora</taxon>
    </lineage>
</organism>
<dbReference type="GO" id="GO:0051301">
    <property type="term" value="P:cell division"/>
    <property type="evidence" value="ECO:0007669"/>
    <property type="project" value="UniProtKB-KW"/>
</dbReference>
<keyword evidence="2" id="KW-0132">Cell division</keyword>
<dbReference type="GO" id="GO:0005680">
    <property type="term" value="C:anaphase-promoting complex"/>
    <property type="evidence" value="ECO:0007669"/>
    <property type="project" value="InterPro"/>
</dbReference>
<sequence>MSTPKQKTTERVSASSSRNRDGQFNHAHLRNTKHLEFLDKWGNDRLPNDEIAVPLKYQPSSSDDNDDANLIAEQLQTARKWNDLALNFLNDEHQRQPNTHGHHQHHPQQSQQIH</sequence>
<evidence type="ECO:0000313" key="8">
    <source>
        <dbReference type="Proteomes" id="UP000789831"/>
    </source>
</evidence>
<evidence type="ECO:0000256" key="6">
    <source>
        <dbReference type="SAM" id="MobiDB-lite"/>
    </source>
</evidence>
<dbReference type="Pfam" id="PF05839">
    <property type="entry name" value="Apc13p"/>
    <property type="match status" value="1"/>
</dbReference>
<protein>
    <submittedName>
        <fullName evidence="7">3202_t:CDS:1</fullName>
    </submittedName>
</protein>
<feature type="region of interest" description="Disordered" evidence="6">
    <location>
        <begin position="89"/>
        <end position="114"/>
    </location>
</feature>
<evidence type="ECO:0000256" key="4">
    <source>
        <dbReference type="ARBA" id="ARBA00022786"/>
    </source>
</evidence>
<comment type="similarity">
    <text evidence="1">Belongs to the APC13 family.</text>
</comment>